<keyword evidence="1" id="KW-0472">Membrane</keyword>
<feature type="transmembrane region" description="Helical" evidence="1">
    <location>
        <begin position="308"/>
        <end position="329"/>
    </location>
</feature>
<dbReference type="OrthoDB" id="4713342at2759"/>
<comment type="caution">
    <text evidence="2">The sequence shown here is derived from an EMBL/GenBank/DDBJ whole genome shotgun (WGS) entry which is preliminary data.</text>
</comment>
<feature type="transmembrane region" description="Helical" evidence="1">
    <location>
        <begin position="341"/>
        <end position="364"/>
    </location>
</feature>
<dbReference type="SUPFAM" id="SSF103473">
    <property type="entry name" value="MFS general substrate transporter"/>
    <property type="match status" value="1"/>
</dbReference>
<sequence length="366" mass="37498">MAPSSDPSALLSSPPLPVALASFATMFSVGTVYVLSTLQVELPRLLGVAHSWSFAPFGAASLGLSVGVSTCTSMLSKDGPHTVAGKGTILWGLAVASTGFFLSRLSYLGILVSLLVGGVGVGWTYLAIIVTIGHSFPDQPLARSAIGPLGFSSGTAACIQLGPLLNFDVLSAEDLGRIIIHGGVAFIAIGTATALLLSGIKVEVKTRNDMKQASPSLSLSALLFFNALPGMIAFSALQPLAHYYKISDSLSKSFPALPSLMLALAAGGILAPAVSSFLGVRLTFGLLFYLRGLLLVILSQAANPGMALVASLAILFAHGTGFSILPGLVKAQIQSPSQFPYAYGRILVAWGAAGVAATILNGLLVS</sequence>
<feature type="transmembrane region" description="Helical" evidence="1">
    <location>
        <begin position="257"/>
        <end position="275"/>
    </location>
</feature>
<name>A0A8H4WYG3_9HYPO</name>
<reference evidence="2" key="2">
    <citation type="submission" date="2020-05" db="EMBL/GenBank/DDBJ databases">
        <authorList>
            <person name="Kim H.-S."/>
            <person name="Proctor R.H."/>
            <person name="Brown D.W."/>
        </authorList>
    </citation>
    <scope>NUCLEOTIDE SEQUENCE</scope>
    <source>
        <strain evidence="2">NRRL 20472</strain>
    </source>
</reference>
<feature type="transmembrane region" description="Helical" evidence="1">
    <location>
        <begin position="16"/>
        <end position="35"/>
    </location>
</feature>
<evidence type="ECO:0000313" key="2">
    <source>
        <dbReference type="EMBL" id="KAF4954514.1"/>
    </source>
</evidence>
<reference evidence="2" key="1">
    <citation type="journal article" date="2020" name="BMC Genomics">
        <title>Correction to: Identification and distribution of gene clusters required for synthesis of sphingolipid metabolism inhibitors in diverse species of the filamentous fungus Fusarium.</title>
        <authorList>
            <person name="Kim H.S."/>
            <person name="Lohmar J.M."/>
            <person name="Busman M."/>
            <person name="Brown D.W."/>
            <person name="Naumann T.A."/>
            <person name="Divon H.H."/>
            <person name="Lysoe E."/>
            <person name="Uhlig S."/>
            <person name="Proctor R.H."/>
        </authorList>
    </citation>
    <scope>NUCLEOTIDE SEQUENCE</scope>
    <source>
        <strain evidence="2">NRRL 20472</strain>
    </source>
</reference>
<keyword evidence="1" id="KW-1133">Transmembrane helix</keyword>
<evidence type="ECO:0008006" key="4">
    <source>
        <dbReference type="Google" id="ProtNLM"/>
    </source>
</evidence>
<feature type="transmembrane region" description="Helical" evidence="1">
    <location>
        <begin position="217"/>
        <end position="237"/>
    </location>
</feature>
<gene>
    <name evidence="2" type="ORF">FSARC_12127</name>
</gene>
<dbReference type="AlphaFoldDB" id="A0A8H4WYG3"/>
<keyword evidence="1" id="KW-0812">Transmembrane</keyword>
<proteinExistence type="predicted"/>
<protein>
    <recommendedName>
        <fullName evidence="4">MFS general substrate transporter</fullName>
    </recommendedName>
</protein>
<accession>A0A8H4WYG3</accession>
<dbReference type="Proteomes" id="UP000622797">
    <property type="component" value="Unassembled WGS sequence"/>
</dbReference>
<feature type="transmembrane region" description="Helical" evidence="1">
    <location>
        <begin position="178"/>
        <end position="197"/>
    </location>
</feature>
<feature type="transmembrane region" description="Helical" evidence="1">
    <location>
        <begin position="108"/>
        <end position="133"/>
    </location>
</feature>
<organism evidence="2 3">
    <name type="scientific">Fusarium sarcochroum</name>
    <dbReference type="NCBI Taxonomy" id="1208366"/>
    <lineage>
        <taxon>Eukaryota</taxon>
        <taxon>Fungi</taxon>
        <taxon>Dikarya</taxon>
        <taxon>Ascomycota</taxon>
        <taxon>Pezizomycotina</taxon>
        <taxon>Sordariomycetes</taxon>
        <taxon>Hypocreomycetidae</taxon>
        <taxon>Hypocreales</taxon>
        <taxon>Nectriaceae</taxon>
        <taxon>Fusarium</taxon>
        <taxon>Fusarium lateritium species complex</taxon>
    </lineage>
</organism>
<dbReference type="InterPro" id="IPR036259">
    <property type="entry name" value="MFS_trans_sf"/>
</dbReference>
<feature type="transmembrane region" description="Helical" evidence="1">
    <location>
        <begin position="83"/>
        <end position="102"/>
    </location>
</feature>
<evidence type="ECO:0000256" key="1">
    <source>
        <dbReference type="SAM" id="Phobius"/>
    </source>
</evidence>
<evidence type="ECO:0000313" key="3">
    <source>
        <dbReference type="Proteomes" id="UP000622797"/>
    </source>
</evidence>
<feature type="transmembrane region" description="Helical" evidence="1">
    <location>
        <begin position="282"/>
        <end position="302"/>
    </location>
</feature>
<keyword evidence="3" id="KW-1185">Reference proteome</keyword>
<dbReference type="EMBL" id="JABEXW010000810">
    <property type="protein sequence ID" value="KAF4954514.1"/>
    <property type="molecule type" value="Genomic_DNA"/>
</dbReference>